<proteinExistence type="predicted"/>
<dbReference type="InterPro" id="IPR046275">
    <property type="entry name" value="DUF6308"/>
</dbReference>
<organism evidence="1 2">
    <name type="scientific">Actinoplanes cyaneus</name>
    <dbReference type="NCBI Taxonomy" id="52696"/>
    <lineage>
        <taxon>Bacteria</taxon>
        <taxon>Bacillati</taxon>
        <taxon>Actinomycetota</taxon>
        <taxon>Actinomycetes</taxon>
        <taxon>Micromonosporales</taxon>
        <taxon>Micromonosporaceae</taxon>
        <taxon>Actinoplanes</taxon>
    </lineage>
</organism>
<protein>
    <submittedName>
        <fullName evidence="1">Uncharacterized protein</fullName>
    </submittedName>
</protein>
<name>A0A919IDU9_9ACTN</name>
<dbReference type="Proteomes" id="UP000619479">
    <property type="component" value="Unassembled WGS sequence"/>
</dbReference>
<reference evidence="1" key="1">
    <citation type="submission" date="2021-01" db="EMBL/GenBank/DDBJ databases">
        <title>Whole genome shotgun sequence of Actinoplanes cyaneus NBRC 14990.</title>
        <authorList>
            <person name="Komaki H."/>
            <person name="Tamura T."/>
        </authorList>
    </citation>
    <scope>NUCLEOTIDE SEQUENCE</scope>
    <source>
        <strain evidence="1">NBRC 14990</strain>
    </source>
</reference>
<gene>
    <name evidence="1" type="ORF">Acy02nite_16190</name>
</gene>
<dbReference type="Pfam" id="PF19827">
    <property type="entry name" value="DUF6308"/>
    <property type="match status" value="1"/>
</dbReference>
<keyword evidence="2" id="KW-1185">Reference proteome</keyword>
<dbReference type="RefSeq" id="WP_203739175.1">
    <property type="nucleotide sequence ID" value="NZ_BAAAUC010000023.1"/>
</dbReference>
<sequence>MAVDLLDVVGAERAPGDLAAYFDEKGERRFTGRRFDGFADGGDLPAVRDVITPHDLLAVQALSAVIPAETMFDLLDGDLGRQVGALLARVPADLELGTRDARGHVGNQSAISEAWALLRDQRDVGFVRAGKLIARKRPHLIPVYDRVIRCLYGRPQQVWLRLHDRLAGDGAQLRGALAALRTRAELPPRISLLRVLDVVLWMRHHEEHREQDCPGFGTVSLDRMHPDPPGM</sequence>
<dbReference type="AlphaFoldDB" id="A0A919IDU9"/>
<evidence type="ECO:0000313" key="2">
    <source>
        <dbReference type="Proteomes" id="UP000619479"/>
    </source>
</evidence>
<comment type="caution">
    <text evidence="1">The sequence shown here is derived from an EMBL/GenBank/DDBJ whole genome shotgun (WGS) entry which is preliminary data.</text>
</comment>
<dbReference type="EMBL" id="BOMH01000013">
    <property type="protein sequence ID" value="GID63738.1"/>
    <property type="molecule type" value="Genomic_DNA"/>
</dbReference>
<evidence type="ECO:0000313" key="1">
    <source>
        <dbReference type="EMBL" id="GID63738.1"/>
    </source>
</evidence>
<accession>A0A919IDU9</accession>